<feature type="transmembrane region" description="Helical" evidence="7">
    <location>
        <begin position="661"/>
        <end position="681"/>
    </location>
</feature>
<feature type="transmembrane region" description="Helical" evidence="7">
    <location>
        <begin position="211"/>
        <end position="232"/>
    </location>
</feature>
<feature type="compositionally biased region" description="Polar residues" evidence="6">
    <location>
        <begin position="1"/>
        <end position="15"/>
    </location>
</feature>
<reference evidence="10" key="1">
    <citation type="submission" date="2025-08" db="UniProtKB">
        <authorList>
            <consortium name="RefSeq"/>
        </authorList>
    </citation>
    <scope>IDENTIFICATION</scope>
    <source>
        <tissue evidence="10">Whole organism</tissue>
    </source>
</reference>
<dbReference type="PANTHER" id="PTHR16172">
    <property type="entry name" value="MAJOR FACILITATOR SUPERFAMILY DOMAIN-CONTAINING PROTEIN 6-LIKE"/>
    <property type="match status" value="1"/>
</dbReference>
<feature type="transmembrane region" description="Helical" evidence="7">
    <location>
        <begin position="525"/>
        <end position="542"/>
    </location>
</feature>
<proteinExistence type="inferred from homology"/>
<feature type="region of interest" description="Disordered" evidence="6">
    <location>
        <begin position="928"/>
        <end position="964"/>
    </location>
</feature>
<evidence type="ECO:0000256" key="2">
    <source>
        <dbReference type="ARBA" id="ARBA00005241"/>
    </source>
</evidence>
<feature type="compositionally biased region" description="Basic and acidic residues" evidence="6">
    <location>
        <begin position="312"/>
        <end position="326"/>
    </location>
</feature>
<feature type="region of interest" description="Disordered" evidence="6">
    <location>
        <begin position="309"/>
        <end position="371"/>
    </location>
</feature>
<feature type="transmembrane region" description="Helical" evidence="7">
    <location>
        <begin position="557"/>
        <end position="577"/>
    </location>
</feature>
<evidence type="ECO:0000313" key="10">
    <source>
        <dbReference type="RefSeq" id="XP_026284126.1"/>
    </source>
</evidence>
<feature type="compositionally biased region" description="Basic and acidic residues" evidence="6">
    <location>
        <begin position="22"/>
        <end position="127"/>
    </location>
</feature>
<accession>A0A6J1T086</accession>
<feature type="transmembrane region" description="Helical" evidence="7">
    <location>
        <begin position="628"/>
        <end position="649"/>
    </location>
</feature>
<feature type="compositionally biased region" description="Basic and acidic residues" evidence="6">
    <location>
        <begin position="851"/>
        <end position="865"/>
    </location>
</feature>
<dbReference type="RefSeq" id="XP_026284126.1">
    <property type="nucleotide sequence ID" value="XM_026428341.2"/>
</dbReference>
<keyword evidence="4 7" id="KW-1133">Transmembrane helix</keyword>
<dbReference type="GeneID" id="113210370"/>
<gene>
    <name evidence="10" type="primary">LOC113210370</name>
</gene>
<evidence type="ECO:0000256" key="3">
    <source>
        <dbReference type="ARBA" id="ARBA00022692"/>
    </source>
</evidence>
<feature type="compositionally biased region" description="Acidic residues" evidence="6">
    <location>
        <begin position="799"/>
        <end position="811"/>
    </location>
</feature>
<feature type="domain" description="Major facilitator superfamily associated" evidence="8">
    <location>
        <begin position="146"/>
        <end position="755"/>
    </location>
</feature>
<feature type="transmembrane region" description="Helical" evidence="7">
    <location>
        <begin position="598"/>
        <end position="622"/>
    </location>
</feature>
<evidence type="ECO:0000256" key="1">
    <source>
        <dbReference type="ARBA" id="ARBA00004141"/>
    </source>
</evidence>
<evidence type="ECO:0000313" key="9">
    <source>
        <dbReference type="Proteomes" id="UP000504606"/>
    </source>
</evidence>
<keyword evidence="5 7" id="KW-0472">Membrane</keyword>
<dbReference type="CDD" id="cd17335">
    <property type="entry name" value="MFS_MFSD6"/>
    <property type="match status" value="1"/>
</dbReference>
<sequence length="964" mass="106548">MAHSPTGGQSQMDNGDTNENDAPEKTEKTSGDTRGKDRKDKTELRQRKVENDADVKKLKGERGAKKDDEATDDIKGDGYVGERKEVKEKDIKREQKVKEAGKANGCEKGKENDEDKDKEKEDSEGEKTPTMFEKICYKMNINPNLVMLKITLFMMYGATASLLPYLTIHMQSIGLTVEEIAIVYLALPLTTFLSPPVTGFLVDKIGNYKPVVIFTLVLNAAFHHSLLLIPAMETPGVMPAAYVMRHPVTGKVDVWWSPCPSRECPEAEELDLVLDDCLDHCLLLEPEAKPKKKTLLQEIHQGIAVRPPTLLPEKEKPPPTKEEADKVMLGQKGPGGPNDGLNFTSKPSKKTKKSNSTSILLPNATETTTKRPADTPRVYFMLDMHPDLEPPIEQLGIEMEQEENETVSDFSAHFSQKLMEDAGVNYTTLLEEDLRCGGAVLATNLTYKTLTELAADCMLQKCSFREGGPELCPPDFKESDDRIFWIYFLLRFVATIMLSAGVTMLDPIALTMIQRYGGQFGRERLFSSIGMAIFSPIIGLIIDQSSRNGVTDYSSAFYAYDVLLAVSCVTLALMPIGGGMPADNILQDLLRLLRMPHVICFIVFLFWLGNFWGFIESFLFLYLKELGAPNYLLGITVTVGTLSSIPFLYGADKITHKFGHVNVIVLAFFSHAARLMGYSFIERAWWCFPFEAIESLAVHLMWVAAATYCSILAPKTLLATLIGVLGMAHFSLGRGSGSFVGGLLIGTVGTRKAFRIMGLLACAGGALYGLLHLLWLKKYDKQMDKDLEEGEGDRLNGDGDADGDADDEEEGPITKMSLERLSLMIQFNMRGSVTSLDGLRGAAGGTSVSRPDLRSSRQSIERRGSAVENYRAGGRGSVSRTDLRKSALEINHLQATLRSSNPQLISRAPSIKVLTPQALRKNQRNLSVSALGLESRRDSIREEEEHDEPKQVQPDATGSEPMKT</sequence>
<feature type="transmembrane region" description="Helical" evidence="7">
    <location>
        <begin position="756"/>
        <end position="776"/>
    </location>
</feature>
<organism evidence="9 10">
    <name type="scientific">Frankliniella occidentalis</name>
    <name type="common">Western flower thrips</name>
    <name type="synonym">Euthrips occidentalis</name>
    <dbReference type="NCBI Taxonomy" id="133901"/>
    <lineage>
        <taxon>Eukaryota</taxon>
        <taxon>Metazoa</taxon>
        <taxon>Ecdysozoa</taxon>
        <taxon>Arthropoda</taxon>
        <taxon>Hexapoda</taxon>
        <taxon>Insecta</taxon>
        <taxon>Pterygota</taxon>
        <taxon>Neoptera</taxon>
        <taxon>Paraneoptera</taxon>
        <taxon>Thysanoptera</taxon>
        <taxon>Terebrantia</taxon>
        <taxon>Thripoidea</taxon>
        <taxon>Thripidae</taxon>
        <taxon>Frankliniella</taxon>
    </lineage>
</organism>
<dbReference type="Gene3D" id="1.20.1250.20">
    <property type="entry name" value="MFS general substrate transporter like domains"/>
    <property type="match status" value="3"/>
</dbReference>
<dbReference type="SUPFAM" id="SSF103473">
    <property type="entry name" value="MFS general substrate transporter"/>
    <property type="match status" value="2"/>
</dbReference>
<dbReference type="InterPro" id="IPR051717">
    <property type="entry name" value="MFS_MFSD6"/>
</dbReference>
<feature type="transmembrane region" description="Helical" evidence="7">
    <location>
        <begin position="701"/>
        <end position="725"/>
    </location>
</feature>
<keyword evidence="3 7" id="KW-0812">Transmembrane</keyword>
<feature type="region of interest" description="Disordered" evidence="6">
    <location>
        <begin position="840"/>
        <end position="879"/>
    </location>
</feature>
<dbReference type="InterPro" id="IPR036259">
    <property type="entry name" value="MFS_trans_sf"/>
</dbReference>
<dbReference type="GO" id="GO:0016020">
    <property type="term" value="C:membrane"/>
    <property type="evidence" value="ECO:0007669"/>
    <property type="project" value="UniProtKB-SubCell"/>
</dbReference>
<comment type="subcellular location">
    <subcellularLocation>
        <location evidence="1">Membrane</location>
        <topology evidence="1">Multi-pass membrane protein</topology>
    </subcellularLocation>
</comment>
<evidence type="ECO:0000256" key="7">
    <source>
        <dbReference type="SAM" id="Phobius"/>
    </source>
</evidence>
<comment type="similarity">
    <text evidence="2">Belongs to the major facilitator superfamily. MFSD6 family.</text>
</comment>
<feature type="transmembrane region" description="Helical" evidence="7">
    <location>
        <begin position="146"/>
        <end position="168"/>
    </location>
</feature>
<feature type="transmembrane region" description="Helical" evidence="7">
    <location>
        <begin position="484"/>
        <end position="505"/>
    </location>
</feature>
<dbReference type="InterPro" id="IPR024989">
    <property type="entry name" value="MFS_assoc_dom"/>
</dbReference>
<feature type="region of interest" description="Disordered" evidence="6">
    <location>
        <begin position="787"/>
        <end position="811"/>
    </location>
</feature>
<evidence type="ECO:0000256" key="6">
    <source>
        <dbReference type="SAM" id="MobiDB-lite"/>
    </source>
</evidence>
<dbReference type="AlphaFoldDB" id="A0A6J1T086"/>
<protein>
    <submittedName>
        <fullName evidence="10">Uncharacterized protein LOC113210370 isoform X2</fullName>
    </submittedName>
</protein>
<evidence type="ECO:0000256" key="4">
    <source>
        <dbReference type="ARBA" id="ARBA00022989"/>
    </source>
</evidence>
<evidence type="ECO:0000259" key="8">
    <source>
        <dbReference type="Pfam" id="PF12832"/>
    </source>
</evidence>
<feature type="region of interest" description="Disordered" evidence="6">
    <location>
        <begin position="1"/>
        <end position="127"/>
    </location>
</feature>
<evidence type="ECO:0000256" key="5">
    <source>
        <dbReference type="ARBA" id="ARBA00023136"/>
    </source>
</evidence>
<name>A0A6J1T086_FRAOC</name>
<feature type="transmembrane region" description="Helical" evidence="7">
    <location>
        <begin position="180"/>
        <end position="202"/>
    </location>
</feature>
<dbReference type="Pfam" id="PF12832">
    <property type="entry name" value="MFS_1_like"/>
    <property type="match status" value="1"/>
</dbReference>
<dbReference type="PANTHER" id="PTHR16172:SF41">
    <property type="entry name" value="MAJOR FACILITATOR SUPERFAMILY DOMAIN-CONTAINING PROTEIN 6-LIKE"/>
    <property type="match status" value="1"/>
</dbReference>
<keyword evidence="9" id="KW-1185">Reference proteome</keyword>
<dbReference type="Proteomes" id="UP000504606">
    <property type="component" value="Unplaced"/>
</dbReference>